<reference evidence="9" key="1">
    <citation type="journal article" date="2019" name="Int. J. Syst. Evol. Microbiol.">
        <title>The Global Catalogue of Microorganisms (GCM) 10K type strain sequencing project: providing services to taxonomists for standard genome sequencing and annotation.</title>
        <authorList>
            <consortium name="The Broad Institute Genomics Platform"/>
            <consortium name="The Broad Institute Genome Sequencing Center for Infectious Disease"/>
            <person name="Wu L."/>
            <person name="Ma J."/>
        </authorList>
    </citation>
    <scope>NUCLEOTIDE SEQUENCE [LARGE SCALE GENOMIC DNA]</scope>
    <source>
        <strain evidence="9">JCM 16929</strain>
    </source>
</reference>
<evidence type="ECO:0000313" key="8">
    <source>
        <dbReference type="EMBL" id="GAA3620410.1"/>
    </source>
</evidence>
<feature type="transmembrane region" description="Helical" evidence="7">
    <location>
        <begin position="80"/>
        <end position="96"/>
    </location>
</feature>
<evidence type="ECO:0000256" key="1">
    <source>
        <dbReference type="ARBA" id="ARBA00004651"/>
    </source>
</evidence>
<evidence type="ECO:0000256" key="4">
    <source>
        <dbReference type="ARBA" id="ARBA00022692"/>
    </source>
</evidence>
<dbReference type="Pfam" id="PF00953">
    <property type="entry name" value="Glycos_transf_4"/>
    <property type="match status" value="1"/>
</dbReference>
<feature type="transmembrane region" description="Helical" evidence="7">
    <location>
        <begin position="139"/>
        <end position="159"/>
    </location>
</feature>
<feature type="transmembrane region" description="Helical" evidence="7">
    <location>
        <begin position="108"/>
        <end position="127"/>
    </location>
</feature>
<accession>A0ABP6ZV97</accession>
<name>A0ABP6ZV97_9ACTN</name>
<dbReference type="PANTHER" id="PTHR22926:SF3">
    <property type="entry name" value="UNDECAPRENYL-PHOSPHATE ALPHA-N-ACETYLGLUCOSAMINYL 1-PHOSPHATE TRANSFERASE"/>
    <property type="match status" value="1"/>
</dbReference>
<feature type="transmembrane region" description="Helical" evidence="7">
    <location>
        <begin position="166"/>
        <end position="184"/>
    </location>
</feature>
<feature type="transmembrane region" description="Helical" evidence="7">
    <location>
        <begin position="341"/>
        <end position="363"/>
    </location>
</feature>
<evidence type="ECO:0000256" key="2">
    <source>
        <dbReference type="ARBA" id="ARBA00022475"/>
    </source>
</evidence>
<dbReference type="CDD" id="cd06853">
    <property type="entry name" value="GT_WecA_like"/>
    <property type="match status" value="1"/>
</dbReference>
<keyword evidence="6 7" id="KW-0472">Membrane</keyword>
<dbReference type="InterPro" id="IPR000715">
    <property type="entry name" value="Glycosyl_transferase_4"/>
</dbReference>
<keyword evidence="3" id="KW-0808">Transferase</keyword>
<feature type="transmembrane region" description="Helical" evidence="7">
    <location>
        <begin position="196"/>
        <end position="216"/>
    </location>
</feature>
<feature type="transmembrane region" description="Helical" evidence="7">
    <location>
        <begin position="315"/>
        <end position="335"/>
    </location>
</feature>
<dbReference type="EMBL" id="BAABAB010000016">
    <property type="protein sequence ID" value="GAA3620410.1"/>
    <property type="molecule type" value="Genomic_DNA"/>
</dbReference>
<feature type="transmembrane region" description="Helical" evidence="7">
    <location>
        <begin position="47"/>
        <end position="68"/>
    </location>
</feature>
<evidence type="ECO:0000256" key="5">
    <source>
        <dbReference type="ARBA" id="ARBA00022989"/>
    </source>
</evidence>
<gene>
    <name evidence="8" type="ORF">GCM10022236_23280</name>
</gene>
<feature type="transmembrane region" description="Helical" evidence="7">
    <location>
        <begin position="266"/>
        <end position="284"/>
    </location>
</feature>
<dbReference type="Proteomes" id="UP001501490">
    <property type="component" value="Unassembled WGS sequence"/>
</dbReference>
<feature type="transmembrane region" description="Helical" evidence="7">
    <location>
        <begin position="228"/>
        <end position="246"/>
    </location>
</feature>
<keyword evidence="2" id="KW-1003">Cell membrane</keyword>
<feature type="transmembrane region" description="Helical" evidence="7">
    <location>
        <begin position="6"/>
        <end position="26"/>
    </location>
</feature>
<evidence type="ECO:0000313" key="9">
    <source>
        <dbReference type="Proteomes" id="UP001501490"/>
    </source>
</evidence>
<comment type="caution">
    <text evidence="8">The sequence shown here is derived from an EMBL/GenBank/DDBJ whole genome shotgun (WGS) entry which is preliminary data.</text>
</comment>
<dbReference type="PANTHER" id="PTHR22926">
    <property type="entry name" value="PHOSPHO-N-ACETYLMURAMOYL-PENTAPEPTIDE-TRANSFERASE"/>
    <property type="match status" value="1"/>
</dbReference>
<keyword evidence="4 7" id="KW-0812">Transmembrane</keyword>
<keyword evidence="5 7" id="KW-1133">Transmembrane helix</keyword>
<organism evidence="8 9">
    <name type="scientific">Microlunatus ginsengisoli</name>
    <dbReference type="NCBI Taxonomy" id="363863"/>
    <lineage>
        <taxon>Bacteria</taxon>
        <taxon>Bacillati</taxon>
        <taxon>Actinomycetota</taxon>
        <taxon>Actinomycetes</taxon>
        <taxon>Propionibacteriales</taxon>
        <taxon>Propionibacteriaceae</taxon>
        <taxon>Microlunatus</taxon>
    </lineage>
</organism>
<sequence>MREYLLVMLIAAAVTFITSGLCRRLAFKTGALAKVRDRDVHTIEMPYLGGLAMLVGVAAAILLSWQLPFLGRQALVQQDSRAVLVAAAVICVVGVLDDMFDLPPLPKFAGQVLAAGLAVGLGVRMLWIPLPGQTVSLDGTASIAITVFFIVLCSNAVNFVDGLDGLATGVVGIGALAFFAYSYLLTVTQDLTRATTASLITVAIAGACLGFLPHNFFPARMFMGDSGAMLLGLLLATSTISLTGQIDTSQLADGSGRLLPTVLPLILPLAILALPFLDLVLAFVRRTYAGKWWFVADKQHLHHRLLERGHSQRRAVLLMYGWSALVSFGVIALGLVGRSDWQPLAVAALLLLFAAILLVITLGKPVDPKSRTRRGDV</sequence>
<protein>
    <submittedName>
        <fullName evidence="8">MraY family glycosyltransferase</fullName>
    </submittedName>
</protein>
<evidence type="ECO:0000256" key="6">
    <source>
        <dbReference type="ARBA" id="ARBA00023136"/>
    </source>
</evidence>
<dbReference type="RefSeq" id="WP_344804604.1">
    <property type="nucleotide sequence ID" value="NZ_BAABAB010000016.1"/>
</dbReference>
<keyword evidence="9" id="KW-1185">Reference proteome</keyword>
<evidence type="ECO:0000256" key="7">
    <source>
        <dbReference type="SAM" id="Phobius"/>
    </source>
</evidence>
<proteinExistence type="predicted"/>
<comment type="subcellular location">
    <subcellularLocation>
        <location evidence="1">Cell membrane</location>
        <topology evidence="1">Multi-pass membrane protein</topology>
    </subcellularLocation>
</comment>
<evidence type="ECO:0000256" key="3">
    <source>
        <dbReference type="ARBA" id="ARBA00022679"/>
    </source>
</evidence>